<dbReference type="InterPro" id="IPR004360">
    <property type="entry name" value="Glyas_Fos-R_dOase_dom"/>
</dbReference>
<dbReference type="PROSITE" id="PS51819">
    <property type="entry name" value="VOC"/>
    <property type="match status" value="2"/>
</dbReference>
<feature type="domain" description="VOC" evidence="1">
    <location>
        <begin position="179"/>
        <end position="297"/>
    </location>
</feature>
<dbReference type="Pfam" id="PF00903">
    <property type="entry name" value="Glyoxalase"/>
    <property type="match status" value="1"/>
</dbReference>
<evidence type="ECO:0000259" key="1">
    <source>
        <dbReference type="PROSITE" id="PS51819"/>
    </source>
</evidence>
<dbReference type="AlphaFoldDB" id="A0A1J5TBA0"/>
<dbReference type="PANTHER" id="PTHR33993:SF14">
    <property type="entry name" value="GB|AAF24581.1"/>
    <property type="match status" value="1"/>
</dbReference>
<sequence>MSPWQPQNRTRLRQWCICFILAAATVAVASAAPFELPPIVQPDSNEHHPGKMIWADLVTPDLAAAKRFYGGLFGWTFQDIHGRNTDYAIARLDGIPVGGLVQRAFRPGQHRRPAWLTFIAVKDIVEAERTALAHGGKEISQPHMYAQRGTQAVFADPQGAVFGMLQSSNGDPEDVQALPGEWIWSSLVTSDPRKAAAFYQAIFGYEIFDFPSDDGLEHIFLASENYARASSNAIPAGTGKLPPHWLNFIRVSNAAEAAANVKKLGGQVLVAPHPDRHGGMVAVVADPAGAAFGLLEWTGTGSDVGAK</sequence>
<dbReference type="InterPro" id="IPR029068">
    <property type="entry name" value="Glyas_Bleomycin-R_OHBP_Dase"/>
</dbReference>
<gene>
    <name evidence="2" type="ORF">GALL_72240</name>
</gene>
<evidence type="ECO:0000313" key="2">
    <source>
        <dbReference type="EMBL" id="OIR11052.1"/>
    </source>
</evidence>
<dbReference type="CDD" id="cd07247">
    <property type="entry name" value="SgaA_N_like"/>
    <property type="match status" value="2"/>
</dbReference>
<dbReference type="Gene3D" id="3.10.180.10">
    <property type="entry name" value="2,3-Dihydroxybiphenyl 1,2-Dioxygenase, domain 1"/>
    <property type="match status" value="2"/>
</dbReference>
<dbReference type="Pfam" id="PF18029">
    <property type="entry name" value="Glyoxalase_6"/>
    <property type="match status" value="1"/>
</dbReference>
<dbReference type="SUPFAM" id="SSF54593">
    <property type="entry name" value="Glyoxalase/Bleomycin resistance protein/Dihydroxybiphenyl dioxygenase"/>
    <property type="match status" value="1"/>
</dbReference>
<organism evidence="2">
    <name type="scientific">mine drainage metagenome</name>
    <dbReference type="NCBI Taxonomy" id="410659"/>
    <lineage>
        <taxon>unclassified sequences</taxon>
        <taxon>metagenomes</taxon>
        <taxon>ecological metagenomes</taxon>
    </lineage>
</organism>
<dbReference type="InterPro" id="IPR041581">
    <property type="entry name" value="Glyoxalase_6"/>
</dbReference>
<accession>A0A1J5TBA0</accession>
<feature type="domain" description="VOC" evidence="1">
    <location>
        <begin position="51"/>
        <end position="167"/>
    </location>
</feature>
<dbReference type="PANTHER" id="PTHR33993">
    <property type="entry name" value="GLYOXALASE-RELATED"/>
    <property type="match status" value="1"/>
</dbReference>
<protein>
    <submittedName>
        <fullName evidence="2">27 kDa antigen Cfp30B</fullName>
    </submittedName>
</protein>
<comment type="caution">
    <text evidence="2">The sequence shown here is derived from an EMBL/GenBank/DDBJ whole genome shotgun (WGS) entry which is preliminary data.</text>
</comment>
<proteinExistence type="predicted"/>
<name>A0A1J5TBA0_9ZZZZ</name>
<reference evidence="2" key="1">
    <citation type="submission" date="2016-10" db="EMBL/GenBank/DDBJ databases">
        <title>Sequence of Gallionella enrichment culture.</title>
        <authorList>
            <person name="Poehlein A."/>
            <person name="Muehling M."/>
            <person name="Daniel R."/>
        </authorList>
    </citation>
    <scope>NUCLEOTIDE SEQUENCE</scope>
</reference>
<dbReference type="InterPro" id="IPR037523">
    <property type="entry name" value="VOC_core"/>
</dbReference>
<dbReference type="InterPro" id="IPR052164">
    <property type="entry name" value="Anthracycline_SecMetBiosynth"/>
</dbReference>
<dbReference type="EMBL" id="MLJW01000021">
    <property type="protein sequence ID" value="OIR11052.1"/>
    <property type="molecule type" value="Genomic_DNA"/>
</dbReference>